<gene>
    <name evidence="1" type="ORF">ASPGLDRAFT_61573</name>
</gene>
<proteinExistence type="predicted"/>
<evidence type="ECO:0000313" key="1">
    <source>
        <dbReference type="EMBL" id="OJJ79776.1"/>
    </source>
</evidence>
<dbReference type="AlphaFoldDB" id="A0A1L9V795"/>
<protein>
    <submittedName>
        <fullName evidence="1">Uncharacterized protein</fullName>
    </submittedName>
</protein>
<dbReference type="GeneID" id="34464738"/>
<dbReference type="EMBL" id="KV878915">
    <property type="protein sequence ID" value="OJJ79776.1"/>
    <property type="molecule type" value="Genomic_DNA"/>
</dbReference>
<dbReference type="Proteomes" id="UP000184300">
    <property type="component" value="Unassembled WGS sequence"/>
</dbReference>
<sequence length="88" mass="9828">MAKYRLTIRYAPGADCKHAAGIENIARSNFGAKGVLSFQRFAFNSGYPPFHITLFEAPDSISLEELQNVQLAEGVMTQVQRVERPAER</sequence>
<name>A0A1L9V795_ASPGL</name>
<organism evidence="1 2">
    <name type="scientific">Aspergillus glaucus CBS 516.65</name>
    <dbReference type="NCBI Taxonomy" id="1160497"/>
    <lineage>
        <taxon>Eukaryota</taxon>
        <taxon>Fungi</taxon>
        <taxon>Dikarya</taxon>
        <taxon>Ascomycota</taxon>
        <taxon>Pezizomycotina</taxon>
        <taxon>Eurotiomycetes</taxon>
        <taxon>Eurotiomycetidae</taxon>
        <taxon>Eurotiales</taxon>
        <taxon>Aspergillaceae</taxon>
        <taxon>Aspergillus</taxon>
        <taxon>Aspergillus subgen. Aspergillus</taxon>
    </lineage>
</organism>
<dbReference type="RefSeq" id="XP_022396474.1">
    <property type="nucleotide sequence ID" value="XM_022548478.1"/>
</dbReference>
<evidence type="ECO:0000313" key="2">
    <source>
        <dbReference type="Proteomes" id="UP000184300"/>
    </source>
</evidence>
<dbReference type="VEuPathDB" id="FungiDB:ASPGLDRAFT_61573"/>
<accession>A0A1L9V795</accession>
<keyword evidence="2" id="KW-1185">Reference proteome</keyword>
<reference evidence="2" key="1">
    <citation type="journal article" date="2017" name="Genome Biol.">
        <title>Comparative genomics reveals high biological diversity and specific adaptations in the industrially and medically important fungal genus Aspergillus.</title>
        <authorList>
            <person name="de Vries R.P."/>
            <person name="Riley R."/>
            <person name="Wiebenga A."/>
            <person name="Aguilar-Osorio G."/>
            <person name="Amillis S."/>
            <person name="Uchima C.A."/>
            <person name="Anderluh G."/>
            <person name="Asadollahi M."/>
            <person name="Askin M."/>
            <person name="Barry K."/>
            <person name="Battaglia E."/>
            <person name="Bayram O."/>
            <person name="Benocci T."/>
            <person name="Braus-Stromeyer S.A."/>
            <person name="Caldana C."/>
            <person name="Canovas D."/>
            <person name="Cerqueira G.C."/>
            <person name="Chen F."/>
            <person name="Chen W."/>
            <person name="Choi C."/>
            <person name="Clum A."/>
            <person name="Dos Santos R.A."/>
            <person name="Damasio A.R."/>
            <person name="Diallinas G."/>
            <person name="Emri T."/>
            <person name="Fekete E."/>
            <person name="Flipphi M."/>
            <person name="Freyberg S."/>
            <person name="Gallo A."/>
            <person name="Gournas C."/>
            <person name="Habgood R."/>
            <person name="Hainaut M."/>
            <person name="Harispe M.L."/>
            <person name="Henrissat B."/>
            <person name="Hilden K.S."/>
            <person name="Hope R."/>
            <person name="Hossain A."/>
            <person name="Karabika E."/>
            <person name="Karaffa L."/>
            <person name="Karanyi Z."/>
            <person name="Krasevec N."/>
            <person name="Kuo A."/>
            <person name="Kusch H."/>
            <person name="LaButti K."/>
            <person name="Lagendijk E.L."/>
            <person name="Lapidus A."/>
            <person name="Levasseur A."/>
            <person name="Lindquist E."/>
            <person name="Lipzen A."/>
            <person name="Logrieco A.F."/>
            <person name="MacCabe A."/>
            <person name="Maekelae M.R."/>
            <person name="Malavazi I."/>
            <person name="Melin P."/>
            <person name="Meyer V."/>
            <person name="Mielnichuk N."/>
            <person name="Miskei M."/>
            <person name="Molnar A.P."/>
            <person name="Mule G."/>
            <person name="Ngan C.Y."/>
            <person name="Orejas M."/>
            <person name="Orosz E."/>
            <person name="Ouedraogo J.P."/>
            <person name="Overkamp K.M."/>
            <person name="Park H.-S."/>
            <person name="Perrone G."/>
            <person name="Piumi F."/>
            <person name="Punt P.J."/>
            <person name="Ram A.F."/>
            <person name="Ramon A."/>
            <person name="Rauscher S."/>
            <person name="Record E."/>
            <person name="Riano-Pachon D.M."/>
            <person name="Robert V."/>
            <person name="Roehrig J."/>
            <person name="Ruller R."/>
            <person name="Salamov A."/>
            <person name="Salih N.S."/>
            <person name="Samson R.A."/>
            <person name="Sandor E."/>
            <person name="Sanguinetti M."/>
            <person name="Schuetze T."/>
            <person name="Sepcic K."/>
            <person name="Shelest E."/>
            <person name="Sherlock G."/>
            <person name="Sophianopoulou V."/>
            <person name="Squina F.M."/>
            <person name="Sun H."/>
            <person name="Susca A."/>
            <person name="Todd R.B."/>
            <person name="Tsang A."/>
            <person name="Unkles S.E."/>
            <person name="van de Wiele N."/>
            <person name="van Rossen-Uffink D."/>
            <person name="Oliveira J.V."/>
            <person name="Vesth T.C."/>
            <person name="Visser J."/>
            <person name="Yu J.-H."/>
            <person name="Zhou M."/>
            <person name="Andersen M.R."/>
            <person name="Archer D.B."/>
            <person name="Baker S.E."/>
            <person name="Benoit I."/>
            <person name="Brakhage A.A."/>
            <person name="Braus G.H."/>
            <person name="Fischer R."/>
            <person name="Frisvad J.C."/>
            <person name="Goldman G.H."/>
            <person name="Houbraken J."/>
            <person name="Oakley B."/>
            <person name="Pocsi I."/>
            <person name="Scazzocchio C."/>
            <person name="Seiboth B."/>
            <person name="vanKuyk P.A."/>
            <person name="Wortman J."/>
            <person name="Dyer P.S."/>
            <person name="Grigoriev I.V."/>
        </authorList>
    </citation>
    <scope>NUCLEOTIDE SEQUENCE [LARGE SCALE GENOMIC DNA]</scope>
    <source>
        <strain evidence="2">CBS 516.65</strain>
    </source>
</reference>